<proteinExistence type="inferred from homology"/>
<comment type="similarity">
    <text evidence="1">Belongs to the PPR family. P subfamily.</text>
</comment>
<keyword evidence="2" id="KW-0677">Repeat</keyword>
<feature type="repeat" description="PPR" evidence="3">
    <location>
        <begin position="163"/>
        <end position="197"/>
    </location>
</feature>
<dbReference type="Pfam" id="PF13041">
    <property type="entry name" value="PPR_2"/>
    <property type="match status" value="2"/>
</dbReference>
<dbReference type="PROSITE" id="PS51375">
    <property type="entry name" value="PPR"/>
    <property type="match status" value="5"/>
</dbReference>
<reference evidence="4 5" key="1">
    <citation type="journal article" date="2023" name="Plants (Basel)">
        <title>Bridging the Gap: Combining Genomics and Transcriptomics Approaches to Understand Stylosanthes scabra, an Orphan Legume from the Brazilian Caatinga.</title>
        <authorList>
            <person name="Ferreira-Neto J.R.C."/>
            <person name="da Silva M.D."/>
            <person name="Binneck E."/>
            <person name="de Melo N.F."/>
            <person name="da Silva R.H."/>
            <person name="de Melo A.L.T.M."/>
            <person name="Pandolfi V."/>
            <person name="Bustamante F.O."/>
            <person name="Brasileiro-Vidal A.C."/>
            <person name="Benko-Iseppon A.M."/>
        </authorList>
    </citation>
    <scope>NUCLEOTIDE SEQUENCE [LARGE SCALE GENOMIC DNA]</scope>
    <source>
        <tissue evidence="4">Leaves</tissue>
    </source>
</reference>
<evidence type="ECO:0008006" key="6">
    <source>
        <dbReference type="Google" id="ProtNLM"/>
    </source>
</evidence>
<name>A0ABU6T6P3_9FABA</name>
<evidence type="ECO:0000256" key="1">
    <source>
        <dbReference type="ARBA" id="ARBA00007626"/>
    </source>
</evidence>
<dbReference type="InterPro" id="IPR002885">
    <property type="entry name" value="PPR_rpt"/>
</dbReference>
<dbReference type="EMBL" id="JASCZI010090662">
    <property type="protein sequence ID" value="MED6144377.1"/>
    <property type="molecule type" value="Genomic_DNA"/>
</dbReference>
<protein>
    <recommendedName>
        <fullName evidence="6">Pentatricopeptide repeat-containing protein</fullName>
    </recommendedName>
</protein>
<keyword evidence="5" id="KW-1185">Reference proteome</keyword>
<comment type="caution">
    <text evidence="4">The sequence shown here is derived from an EMBL/GenBank/DDBJ whole genome shotgun (WGS) entry which is preliminary data.</text>
</comment>
<feature type="repeat" description="PPR" evidence="3">
    <location>
        <begin position="92"/>
        <end position="126"/>
    </location>
</feature>
<feature type="repeat" description="PPR" evidence="3">
    <location>
        <begin position="268"/>
        <end position="302"/>
    </location>
</feature>
<gene>
    <name evidence="4" type="ORF">PIB30_015159</name>
</gene>
<dbReference type="InterPro" id="IPR011990">
    <property type="entry name" value="TPR-like_helical_dom_sf"/>
</dbReference>
<evidence type="ECO:0000313" key="5">
    <source>
        <dbReference type="Proteomes" id="UP001341840"/>
    </source>
</evidence>
<sequence>MYRRVLHRSLCTATTTSSEASTTSIKTISRDLYKESNFTRLVEKFKKASELERFRTKSGIYEDTVRRLASAKRFSCVRDILDHQKKYPDIDNEGFCSRIITLYGKSRMYRHARKLFDEMSQRNCTRTVLSFNALLAAYLHSRKFDSVQTLFKELPKELSVEPDLVSYNILIKALCETGSFDSGLEMLEEMEKKGVNPDSITFNTLLDGLYAKGRFEDGERLWVSMRGKGIAPDIRTCNSRLMGMAFEKKTKEAVEFLEEMKKDGVEPDVFSFNALIKGFVNEGNLEGAKKWFGEIGKSEFDPHKVTYATLIPFLCEKGDLKTAHEVSKDIFNHKLRVDGSLLQLVVDKLVAESMVSEAEEIVELGKTNKYCRYKLNLAGAEGAEEAEEKKSE</sequence>
<evidence type="ECO:0000256" key="3">
    <source>
        <dbReference type="PROSITE-ProRule" id="PRU00708"/>
    </source>
</evidence>
<dbReference type="NCBIfam" id="TIGR00756">
    <property type="entry name" value="PPR"/>
    <property type="match status" value="5"/>
</dbReference>
<dbReference type="PANTHER" id="PTHR47936:SF5">
    <property type="entry name" value="PENTACOTRIPEPTIDE-REPEAT REGION OF PRORP DOMAIN-CONTAINING PROTEIN"/>
    <property type="match status" value="1"/>
</dbReference>
<accession>A0ABU6T6P3</accession>
<dbReference type="Proteomes" id="UP001341840">
    <property type="component" value="Unassembled WGS sequence"/>
</dbReference>
<dbReference type="PANTHER" id="PTHR47936">
    <property type="entry name" value="PPR_LONG DOMAIN-CONTAINING PROTEIN"/>
    <property type="match status" value="1"/>
</dbReference>
<feature type="repeat" description="PPR" evidence="3">
    <location>
        <begin position="233"/>
        <end position="267"/>
    </location>
</feature>
<feature type="repeat" description="PPR" evidence="3">
    <location>
        <begin position="198"/>
        <end position="232"/>
    </location>
</feature>
<evidence type="ECO:0000313" key="4">
    <source>
        <dbReference type="EMBL" id="MED6144377.1"/>
    </source>
</evidence>
<dbReference type="Pfam" id="PF13812">
    <property type="entry name" value="PPR_3"/>
    <property type="match status" value="1"/>
</dbReference>
<organism evidence="4 5">
    <name type="scientific">Stylosanthes scabra</name>
    <dbReference type="NCBI Taxonomy" id="79078"/>
    <lineage>
        <taxon>Eukaryota</taxon>
        <taxon>Viridiplantae</taxon>
        <taxon>Streptophyta</taxon>
        <taxon>Embryophyta</taxon>
        <taxon>Tracheophyta</taxon>
        <taxon>Spermatophyta</taxon>
        <taxon>Magnoliopsida</taxon>
        <taxon>eudicotyledons</taxon>
        <taxon>Gunneridae</taxon>
        <taxon>Pentapetalae</taxon>
        <taxon>rosids</taxon>
        <taxon>fabids</taxon>
        <taxon>Fabales</taxon>
        <taxon>Fabaceae</taxon>
        <taxon>Papilionoideae</taxon>
        <taxon>50 kb inversion clade</taxon>
        <taxon>dalbergioids sensu lato</taxon>
        <taxon>Dalbergieae</taxon>
        <taxon>Pterocarpus clade</taxon>
        <taxon>Stylosanthes</taxon>
    </lineage>
</organism>
<evidence type="ECO:0000256" key="2">
    <source>
        <dbReference type="ARBA" id="ARBA00022737"/>
    </source>
</evidence>
<dbReference type="Gene3D" id="1.25.40.10">
    <property type="entry name" value="Tetratricopeptide repeat domain"/>
    <property type="match status" value="2"/>
</dbReference>